<gene>
    <name evidence="2" type="ORF">LIER_41729</name>
</gene>
<feature type="region of interest" description="Disordered" evidence="1">
    <location>
        <begin position="47"/>
        <end position="87"/>
    </location>
</feature>
<dbReference type="Proteomes" id="UP001454036">
    <property type="component" value="Unassembled WGS sequence"/>
</dbReference>
<evidence type="ECO:0000313" key="2">
    <source>
        <dbReference type="EMBL" id="GAA0174506.1"/>
    </source>
</evidence>
<feature type="compositionally biased region" description="Polar residues" evidence="1">
    <location>
        <begin position="47"/>
        <end position="64"/>
    </location>
</feature>
<proteinExistence type="predicted"/>
<organism evidence="2 3">
    <name type="scientific">Lithospermum erythrorhizon</name>
    <name type="common">Purple gromwell</name>
    <name type="synonym">Lithospermum officinale var. erythrorhizon</name>
    <dbReference type="NCBI Taxonomy" id="34254"/>
    <lineage>
        <taxon>Eukaryota</taxon>
        <taxon>Viridiplantae</taxon>
        <taxon>Streptophyta</taxon>
        <taxon>Embryophyta</taxon>
        <taxon>Tracheophyta</taxon>
        <taxon>Spermatophyta</taxon>
        <taxon>Magnoliopsida</taxon>
        <taxon>eudicotyledons</taxon>
        <taxon>Gunneridae</taxon>
        <taxon>Pentapetalae</taxon>
        <taxon>asterids</taxon>
        <taxon>lamiids</taxon>
        <taxon>Boraginales</taxon>
        <taxon>Boraginaceae</taxon>
        <taxon>Boraginoideae</taxon>
        <taxon>Lithospermeae</taxon>
        <taxon>Lithospermum</taxon>
    </lineage>
</organism>
<reference evidence="2 3" key="1">
    <citation type="submission" date="2024-01" db="EMBL/GenBank/DDBJ databases">
        <title>The complete chloroplast genome sequence of Lithospermum erythrorhizon: insights into the phylogenetic relationship among Boraginaceae species and the maternal lineages of purple gromwells.</title>
        <authorList>
            <person name="Okada T."/>
            <person name="Watanabe K."/>
        </authorList>
    </citation>
    <scope>NUCLEOTIDE SEQUENCE [LARGE SCALE GENOMIC DNA]</scope>
</reference>
<dbReference type="EMBL" id="BAABME010026785">
    <property type="protein sequence ID" value="GAA0174506.1"/>
    <property type="molecule type" value="Genomic_DNA"/>
</dbReference>
<comment type="caution">
    <text evidence="2">The sequence shown here is derived from an EMBL/GenBank/DDBJ whole genome shotgun (WGS) entry which is preliminary data.</text>
</comment>
<accession>A0AAV3RFN9</accession>
<name>A0AAV3RFN9_LITER</name>
<evidence type="ECO:0000256" key="1">
    <source>
        <dbReference type="SAM" id="MobiDB-lite"/>
    </source>
</evidence>
<protein>
    <submittedName>
        <fullName evidence="2">Uncharacterized protein</fullName>
    </submittedName>
</protein>
<sequence>MDADVQYGNLIFTPYFDPFATVALKQEETHGDIFEEIDNYPSNLVTSVPADANQTHPAGSSNQAVEPPAEGGVLKSTGEQGKDSDDLPSYLVNSFTVSFTYSQLWDIKEYFSIPGNVGIGVPVEGKSIMAPIVNEKDIEGAFCPG</sequence>
<dbReference type="AlphaFoldDB" id="A0AAV3RFN9"/>
<keyword evidence="3" id="KW-1185">Reference proteome</keyword>
<evidence type="ECO:0000313" key="3">
    <source>
        <dbReference type="Proteomes" id="UP001454036"/>
    </source>
</evidence>